<dbReference type="AlphaFoldDB" id="A0A6G0ZIQ9"/>
<reference evidence="2 3" key="1">
    <citation type="submission" date="2019-08" db="EMBL/GenBank/DDBJ databases">
        <title>Whole genome of Aphis craccivora.</title>
        <authorList>
            <person name="Voronova N.V."/>
            <person name="Shulinski R.S."/>
            <person name="Bandarenka Y.V."/>
            <person name="Zhorov D.G."/>
            <person name="Warner D."/>
        </authorList>
    </citation>
    <scope>NUCLEOTIDE SEQUENCE [LARGE SCALE GENOMIC DNA]</scope>
    <source>
        <strain evidence="2">180601</strain>
        <tissue evidence="2">Whole Body</tissue>
    </source>
</reference>
<gene>
    <name evidence="2" type="ORF">FWK35_00005092</name>
</gene>
<dbReference type="Proteomes" id="UP000478052">
    <property type="component" value="Unassembled WGS sequence"/>
</dbReference>
<keyword evidence="3" id="KW-1185">Reference proteome</keyword>
<name>A0A6G0ZIQ9_APHCR</name>
<organism evidence="2 3">
    <name type="scientific">Aphis craccivora</name>
    <name type="common">Cowpea aphid</name>
    <dbReference type="NCBI Taxonomy" id="307492"/>
    <lineage>
        <taxon>Eukaryota</taxon>
        <taxon>Metazoa</taxon>
        <taxon>Ecdysozoa</taxon>
        <taxon>Arthropoda</taxon>
        <taxon>Hexapoda</taxon>
        <taxon>Insecta</taxon>
        <taxon>Pterygota</taxon>
        <taxon>Neoptera</taxon>
        <taxon>Paraneoptera</taxon>
        <taxon>Hemiptera</taxon>
        <taxon>Sternorrhyncha</taxon>
        <taxon>Aphidomorpha</taxon>
        <taxon>Aphidoidea</taxon>
        <taxon>Aphididae</taxon>
        <taxon>Aphidini</taxon>
        <taxon>Aphis</taxon>
        <taxon>Aphis</taxon>
    </lineage>
</organism>
<evidence type="ECO:0000313" key="2">
    <source>
        <dbReference type="EMBL" id="KAF0771018.1"/>
    </source>
</evidence>
<proteinExistence type="predicted"/>
<protein>
    <submittedName>
        <fullName evidence="2">V-type proton ATPase 116 kDa subunit a-like</fullName>
    </submittedName>
</protein>
<evidence type="ECO:0000256" key="1">
    <source>
        <dbReference type="SAM" id="SignalP"/>
    </source>
</evidence>
<accession>A0A6G0ZIQ9</accession>
<comment type="caution">
    <text evidence="2">The sequence shown here is derived from an EMBL/GenBank/DDBJ whole genome shotgun (WGS) entry which is preliminary data.</text>
</comment>
<dbReference type="EMBL" id="VUJU01000351">
    <property type="protein sequence ID" value="KAF0771018.1"/>
    <property type="molecule type" value="Genomic_DNA"/>
</dbReference>
<keyword evidence="1" id="KW-0732">Signal</keyword>
<sequence>MNSYDFNTLFLLMMYKLFALTEMGSMFRSEEMALCQLFIQPEAAYASVATMGEAGVVQFRDVSSTSLINNNYRNCE</sequence>
<dbReference type="OrthoDB" id="10264220at2759"/>
<evidence type="ECO:0000313" key="3">
    <source>
        <dbReference type="Proteomes" id="UP000478052"/>
    </source>
</evidence>
<feature type="chain" id="PRO_5026322794" evidence="1">
    <location>
        <begin position="20"/>
        <end position="76"/>
    </location>
</feature>
<feature type="signal peptide" evidence="1">
    <location>
        <begin position="1"/>
        <end position="19"/>
    </location>
</feature>